<dbReference type="Gene3D" id="3.30.470.20">
    <property type="entry name" value="ATP-grasp fold, B domain"/>
    <property type="match status" value="1"/>
</dbReference>
<evidence type="ECO:0000256" key="8">
    <source>
        <dbReference type="ARBA" id="ARBA00022840"/>
    </source>
</evidence>
<keyword evidence="9" id="KW-0460">Magnesium</keyword>
<dbReference type="SUPFAM" id="SSF52440">
    <property type="entry name" value="PreATP-grasp domain"/>
    <property type="match status" value="1"/>
</dbReference>
<organism evidence="15 16">
    <name type="scientific">Flavobacterium zubiriense</name>
    <dbReference type="NCBI Taxonomy" id="3138075"/>
    <lineage>
        <taxon>Bacteria</taxon>
        <taxon>Pseudomonadati</taxon>
        <taxon>Bacteroidota</taxon>
        <taxon>Flavobacteriia</taxon>
        <taxon>Flavobacteriales</taxon>
        <taxon>Flavobacteriaceae</taxon>
        <taxon>Flavobacterium</taxon>
    </lineage>
</organism>
<keyword evidence="6" id="KW-0479">Metal-binding</keyword>
<comment type="caution">
    <text evidence="15">The sequence shown here is derived from an EMBL/GenBank/DDBJ whole genome shotgun (WGS) entry which is preliminary data.</text>
</comment>
<dbReference type="SMART" id="SM00878">
    <property type="entry name" value="Biotin_carb_C"/>
    <property type="match status" value="1"/>
</dbReference>
<dbReference type="InterPro" id="IPR004549">
    <property type="entry name" value="Acetyl_CoA_COase_biotin_COase"/>
</dbReference>
<proteinExistence type="predicted"/>
<keyword evidence="8 11" id="KW-0067">ATP-binding</keyword>
<dbReference type="Pfam" id="PF02785">
    <property type="entry name" value="Biotin_carb_C"/>
    <property type="match status" value="1"/>
</dbReference>
<dbReference type="GO" id="GO:0004075">
    <property type="term" value="F:biotin carboxylase activity"/>
    <property type="evidence" value="ECO:0007669"/>
    <property type="project" value="UniProtKB-EC"/>
</dbReference>
<dbReference type="NCBIfam" id="NF006367">
    <property type="entry name" value="PRK08591.1"/>
    <property type="match status" value="1"/>
</dbReference>
<dbReference type="EC" id="6.3.4.14" evidence="4 12"/>
<dbReference type="PROSITE" id="PS50979">
    <property type="entry name" value="BC"/>
    <property type="match status" value="1"/>
</dbReference>
<dbReference type="InterPro" id="IPR005479">
    <property type="entry name" value="CPAse_ATP-bd"/>
</dbReference>
<dbReference type="InterPro" id="IPR051602">
    <property type="entry name" value="ACC_Biotin_Carboxylase"/>
</dbReference>
<evidence type="ECO:0000256" key="10">
    <source>
        <dbReference type="ARBA" id="ARBA00048600"/>
    </source>
</evidence>
<protein>
    <recommendedName>
        <fullName evidence="4 12">Biotin carboxylase</fullName>
        <ecNumber evidence="4 12">6.3.4.14</ecNumber>
    </recommendedName>
    <alternativeName>
        <fullName evidence="12">Acetyl-coenzyme A carboxylase biotin carboxylase subunit A</fullName>
    </alternativeName>
</protein>
<feature type="domain" description="Biotin carboxylation" evidence="14">
    <location>
        <begin position="1"/>
        <end position="444"/>
    </location>
</feature>
<keyword evidence="12" id="KW-0092">Biotin</keyword>
<evidence type="ECO:0000256" key="3">
    <source>
        <dbReference type="ARBA" id="ARBA00011750"/>
    </source>
</evidence>
<keyword evidence="7 11" id="KW-0547">Nucleotide-binding</keyword>
<comment type="pathway">
    <text evidence="2 12">Lipid metabolism; malonyl-CoA biosynthesis; malonyl-CoA from acetyl-CoA: step 1/1.</text>
</comment>
<dbReference type="RefSeq" id="WP_373405600.1">
    <property type="nucleotide sequence ID" value="NZ_JBCFQL010000003.1"/>
</dbReference>
<keyword evidence="5 12" id="KW-0436">Ligase</keyword>
<evidence type="ECO:0000256" key="5">
    <source>
        <dbReference type="ARBA" id="ARBA00022598"/>
    </source>
</evidence>
<evidence type="ECO:0000256" key="7">
    <source>
        <dbReference type="ARBA" id="ARBA00022741"/>
    </source>
</evidence>
<feature type="domain" description="ATP-grasp" evidence="13">
    <location>
        <begin position="120"/>
        <end position="317"/>
    </location>
</feature>
<keyword evidence="12" id="KW-0275">Fatty acid biosynthesis</keyword>
<dbReference type="Pfam" id="PF02786">
    <property type="entry name" value="CPSase_L_D2"/>
    <property type="match status" value="1"/>
</dbReference>
<dbReference type="InterPro" id="IPR005482">
    <property type="entry name" value="Biotin_COase_C"/>
</dbReference>
<evidence type="ECO:0000256" key="9">
    <source>
        <dbReference type="ARBA" id="ARBA00022842"/>
    </source>
</evidence>
<keyword evidence="12" id="KW-0276">Fatty acid metabolism</keyword>
<evidence type="ECO:0000256" key="12">
    <source>
        <dbReference type="RuleBase" id="RU365063"/>
    </source>
</evidence>
<evidence type="ECO:0000256" key="11">
    <source>
        <dbReference type="PROSITE-ProRule" id="PRU00409"/>
    </source>
</evidence>
<evidence type="ECO:0000313" key="15">
    <source>
        <dbReference type="EMBL" id="MFA9190595.1"/>
    </source>
</evidence>
<keyword evidence="12" id="KW-0443">Lipid metabolism</keyword>
<keyword evidence="16" id="KW-1185">Reference proteome</keyword>
<comment type="function">
    <text evidence="1 12">This protein is a component of the acetyl coenzyme A carboxylase complex; first, biotin carboxylase catalyzes the carboxylation of the carrier protein and then the transcarboxylase transfers the carboxyl group to form malonyl-CoA.</text>
</comment>
<evidence type="ECO:0000259" key="14">
    <source>
        <dbReference type="PROSITE" id="PS50979"/>
    </source>
</evidence>
<dbReference type="PANTHER" id="PTHR48095">
    <property type="entry name" value="PYRUVATE CARBOXYLASE SUBUNIT A"/>
    <property type="match status" value="1"/>
</dbReference>
<sequence>MFKKILIANRGEIALRVIRTCKEMGIKTVAVYSTADAESLHVKFADEAVCIGPPPSNLSYLKMSNIIAAAEITNADAIHPGYGFLSENSKFSKICQEHGIKFIGAAPEMIDRMGDKASAKSTMIEAGVPCVPGSVGILESYEQALQLSREFGFPVMLKATAGGGGKGMRAVWKEEDLLKAWEGARQESAAAFGNDGMYLEKLIEEPRHIEIQVVGDSYGKACHLSERDCSVQRRHQKLTEETPSPFMTDELRQAMGEAAVKAAEYIKYEGAGTVEFLVDKHRNFYFMEMNTRIQVEHPITEQVIDYDLIREQIMVAAGIPISGKNYLPQLHAIECRINAEDPYNEFRPSPGKITTLHMPGGHGVRLDTHVYSGYTIPPNYDSMIAKLITTAQTREEAISKMRRALDEFVIEGIKTTIPFHRQLMDDPRYIAGDYTTAFMDTFKMNDPE</sequence>
<dbReference type="PROSITE" id="PS50975">
    <property type="entry name" value="ATP_GRASP"/>
    <property type="match status" value="1"/>
</dbReference>
<dbReference type="InterPro" id="IPR011764">
    <property type="entry name" value="Biotin_carboxylation_dom"/>
</dbReference>
<evidence type="ECO:0000256" key="1">
    <source>
        <dbReference type="ARBA" id="ARBA00003761"/>
    </source>
</evidence>
<reference evidence="15 16" key="1">
    <citation type="submission" date="2024-04" db="EMBL/GenBank/DDBJ databases">
        <title>New Clade of Flavobacterium.</title>
        <authorList>
            <person name="Matos L."/>
            <person name="Proenca D.N."/>
            <person name="Fransisco R.M."/>
            <person name="Chung A.P."/>
            <person name="Maccario L."/>
            <person name="Sorensen S.J."/>
            <person name="Morais P.V."/>
        </authorList>
    </citation>
    <scope>NUCLEOTIDE SEQUENCE [LARGE SCALE GENOMIC DNA]</scope>
    <source>
        <strain evidence="15 16">FZUC8N2.13</strain>
    </source>
</reference>
<gene>
    <name evidence="15" type="primary">accC</name>
    <name evidence="15" type="ORF">AAGV28_04360</name>
</gene>
<dbReference type="InterPro" id="IPR011761">
    <property type="entry name" value="ATP-grasp"/>
</dbReference>
<dbReference type="EMBL" id="JBCFQL010000003">
    <property type="protein sequence ID" value="MFA9190595.1"/>
    <property type="molecule type" value="Genomic_DNA"/>
</dbReference>
<name>A0ABV4TB10_9FLAO</name>
<dbReference type="Pfam" id="PF00289">
    <property type="entry name" value="Biotin_carb_N"/>
    <property type="match status" value="1"/>
</dbReference>
<accession>A0ABV4TB10</accession>
<evidence type="ECO:0000256" key="4">
    <source>
        <dbReference type="ARBA" id="ARBA00013263"/>
    </source>
</evidence>
<dbReference type="SUPFAM" id="SSF51246">
    <property type="entry name" value="Rudiment single hybrid motif"/>
    <property type="match status" value="1"/>
</dbReference>
<dbReference type="InterPro" id="IPR005481">
    <property type="entry name" value="BC-like_N"/>
</dbReference>
<comment type="subunit">
    <text evidence="3 12">Acetyl-CoA carboxylase is a heterohexamer of biotin carboxyl carrier protein, biotin carboxylase and the two subunits of carboxyl transferase in a 2:2 complex.</text>
</comment>
<evidence type="ECO:0000259" key="13">
    <source>
        <dbReference type="PROSITE" id="PS50975"/>
    </source>
</evidence>
<dbReference type="Proteomes" id="UP001574169">
    <property type="component" value="Unassembled WGS sequence"/>
</dbReference>
<dbReference type="PROSITE" id="PS00866">
    <property type="entry name" value="CPSASE_1"/>
    <property type="match status" value="1"/>
</dbReference>
<evidence type="ECO:0000313" key="16">
    <source>
        <dbReference type="Proteomes" id="UP001574169"/>
    </source>
</evidence>
<dbReference type="PANTHER" id="PTHR48095:SF2">
    <property type="entry name" value="BIOTIN CARBOXYLASE, CHLOROPLASTIC"/>
    <property type="match status" value="1"/>
</dbReference>
<evidence type="ECO:0000256" key="6">
    <source>
        <dbReference type="ARBA" id="ARBA00022723"/>
    </source>
</evidence>
<dbReference type="InterPro" id="IPR011054">
    <property type="entry name" value="Rudment_hybrid_motif"/>
</dbReference>
<comment type="catalytic activity">
    <reaction evidence="10 12">
        <text>N(6)-biotinyl-L-lysyl-[protein] + hydrogencarbonate + ATP = N(6)-carboxybiotinyl-L-lysyl-[protein] + ADP + phosphate + H(+)</text>
        <dbReference type="Rhea" id="RHEA:13501"/>
        <dbReference type="Rhea" id="RHEA-COMP:10505"/>
        <dbReference type="Rhea" id="RHEA-COMP:10506"/>
        <dbReference type="ChEBI" id="CHEBI:15378"/>
        <dbReference type="ChEBI" id="CHEBI:17544"/>
        <dbReference type="ChEBI" id="CHEBI:30616"/>
        <dbReference type="ChEBI" id="CHEBI:43474"/>
        <dbReference type="ChEBI" id="CHEBI:83144"/>
        <dbReference type="ChEBI" id="CHEBI:83145"/>
        <dbReference type="ChEBI" id="CHEBI:456216"/>
        <dbReference type="EC" id="6.3.4.14"/>
    </reaction>
</comment>
<dbReference type="NCBIfam" id="TIGR00514">
    <property type="entry name" value="accC"/>
    <property type="match status" value="1"/>
</dbReference>
<keyword evidence="12" id="KW-0444">Lipid biosynthesis</keyword>
<dbReference type="SUPFAM" id="SSF56059">
    <property type="entry name" value="Glutathione synthetase ATP-binding domain-like"/>
    <property type="match status" value="1"/>
</dbReference>
<dbReference type="PROSITE" id="PS00867">
    <property type="entry name" value="CPSASE_2"/>
    <property type="match status" value="1"/>
</dbReference>
<dbReference type="InterPro" id="IPR016185">
    <property type="entry name" value="PreATP-grasp_dom_sf"/>
</dbReference>
<evidence type="ECO:0000256" key="2">
    <source>
        <dbReference type="ARBA" id="ARBA00004956"/>
    </source>
</evidence>